<dbReference type="PANTHER" id="PTHR11908">
    <property type="entry name" value="XANTHINE DEHYDROGENASE"/>
    <property type="match status" value="1"/>
</dbReference>
<dbReference type="InterPro" id="IPR008274">
    <property type="entry name" value="AldOxase/xan_DH_MoCoBD1"/>
</dbReference>
<dbReference type="SUPFAM" id="SSF54665">
    <property type="entry name" value="CO dehydrogenase molybdoprotein N-domain-like"/>
    <property type="match status" value="1"/>
</dbReference>
<name>A0A5J6MPZ2_9PROT</name>
<evidence type="ECO:0000256" key="1">
    <source>
        <dbReference type="ARBA" id="ARBA00006849"/>
    </source>
</evidence>
<dbReference type="InterPro" id="IPR036884">
    <property type="entry name" value="2Fe-2S-bd_dom_sf"/>
</dbReference>
<dbReference type="Proteomes" id="UP000326202">
    <property type="component" value="Chromosome"/>
</dbReference>
<organism evidence="6 7">
    <name type="scientific">Hypericibacter terrae</name>
    <dbReference type="NCBI Taxonomy" id="2602015"/>
    <lineage>
        <taxon>Bacteria</taxon>
        <taxon>Pseudomonadati</taxon>
        <taxon>Pseudomonadota</taxon>
        <taxon>Alphaproteobacteria</taxon>
        <taxon>Rhodospirillales</taxon>
        <taxon>Dongiaceae</taxon>
        <taxon>Hypericibacter</taxon>
    </lineage>
</organism>
<dbReference type="Gene3D" id="3.10.20.30">
    <property type="match status" value="1"/>
</dbReference>
<dbReference type="InterPro" id="IPR036856">
    <property type="entry name" value="Ald_Oxase/Xan_DH_a/b_sf"/>
</dbReference>
<evidence type="ECO:0000259" key="5">
    <source>
        <dbReference type="PROSITE" id="PS51085"/>
    </source>
</evidence>
<evidence type="ECO:0000256" key="4">
    <source>
        <dbReference type="ARBA" id="ARBA00023004"/>
    </source>
</evidence>
<dbReference type="Gene3D" id="3.90.1170.50">
    <property type="entry name" value="Aldehyde oxidase/xanthine dehydrogenase, a/b hammerhead"/>
    <property type="match status" value="1"/>
</dbReference>
<dbReference type="InterPro" id="IPR006058">
    <property type="entry name" value="2Fe2S_fd_BS"/>
</dbReference>
<dbReference type="GO" id="GO:0051537">
    <property type="term" value="F:2 iron, 2 sulfur cluster binding"/>
    <property type="evidence" value="ECO:0007669"/>
    <property type="project" value="InterPro"/>
</dbReference>
<dbReference type="SMART" id="SM01008">
    <property type="entry name" value="Ald_Xan_dh_C"/>
    <property type="match status" value="1"/>
</dbReference>
<dbReference type="InterPro" id="IPR036010">
    <property type="entry name" value="2Fe-2S_ferredoxin-like_sf"/>
</dbReference>
<evidence type="ECO:0000313" key="6">
    <source>
        <dbReference type="EMBL" id="QEX18150.1"/>
    </source>
</evidence>
<dbReference type="GO" id="GO:0016491">
    <property type="term" value="F:oxidoreductase activity"/>
    <property type="evidence" value="ECO:0007669"/>
    <property type="project" value="UniProtKB-KW"/>
</dbReference>
<dbReference type="InterPro" id="IPR012675">
    <property type="entry name" value="Beta-grasp_dom_sf"/>
</dbReference>
<proteinExistence type="inferred from homology"/>
<dbReference type="InterPro" id="IPR000674">
    <property type="entry name" value="Ald_Oxase/Xan_DH_a/b"/>
</dbReference>
<dbReference type="SUPFAM" id="SSF54292">
    <property type="entry name" value="2Fe-2S ferredoxin-like"/>
    <property type="match status" value="1"/>
</dbReference>
<dbReference type="SUPFAM" id="SSF56003">
    <property type="entry name" value="Molybdenum cofactor-binding domain"/>
    <property type="match status" value="1"/>
</dbReference>
<dbReference type="EMBL" id="CP042906">
    <property type="protein sequence ID" value="QEX18150.1"/>
    <property type="molecule type" value="Genomic_DNA"/>
</dbReference>
<dbReference type="Pfam" id="PF02738">
    <property type="entry name" value="MoCoBD_1"/>
    <property type="match status" value="1"/>
</dbReference>
<protein>
    <submittedName>
        <fullName evidence="6">Aldehyde oxidase</fullName>
    </submittedName>
</protein>
<dbReference type="InterPro" id="IPR037165">
    <property type="entry name" value="AldOxase/xan_DH_Mopterin-bd_sf"/>
</dbReference>
<keyword evidence="2" id="KW-0479">Metal-binding</keyword>
<evidence type="ECO:0000313" key="7">
    <source>
        <dbReference type="Proteomes" id="UP000326202"/>
    </source>
</evidence>
<dbReference type="InterPro" id="IPR001041">
    <property type="entry name" value="2Fe-2S_ferredoxin-type"/>
</dbReference>
<dbReference type="AlphaFoldDB" id="A0A5J6MPZ2"/>
<sequence>MDRPATSIDFTLNGRAVSVATPPGQRLTRALRDELGLTGTKVGCDAGDCGACTVLLEGEPVCACLVAVGQVEGQRVETIEGLTASSAVTQKLQDSFLRHGAAQCGICTPGMLVAATRLLERNPQPTEAEAMDAVGGVLCRCTGYRKIVSAILDQGEPGVADSDPAAGSAVGKRLRRVDGKPKTDGTEIFGADETPAHSLLLRAVRSPHHHARFTFGDLDRYVASHPGIVRVVTAKDVPGVDCYGPIPPFADQSVFARDEVRFRGEAVAAVVGQPAAIAALDLAKFPVVWEPLPALTSMAAALDGTAPLVHDKRPGNILTRGRVVKGDVEAALASAPVTVEGEFETGFVEHAYIEPEAGFARRVGDRIEVQVCTQAPYMNLEDIAKILGIPQSAVRIIPTAVGGGFGAKLDMSVQPFLAVAAWVTGQPVQMVYTRPESLMTSTKRHPSKIRAKIGAARDGALLAIDVAADFNTGAYSSWGPTVANRVPVHASGPYYVPNYRALTRAVHTHLVPAGAFRGFGVPQATLAQEQLFDELADKLGLDRLEFRIKNALRGDQPTATGQVIGEGVGIKACLEALRPRWHAARAEAAAFNRSTKAPLRRGVGVAGMWYGCGNTSMANPSTMRTGLKPDGRVALHQGAVDIGQGSNTVILQIFADALGAPIDRIDRVAADTDLTPDCGKTSASRQTFVSGKAAELAARGLRAQILRAANAGEDAKIHFNAGHVTVQDGTRERRIDLTALPVDARGYVFAEEATFNPPTTGLDENGQGVPYAVYGFGAHLAEIEVDMDLGTVKLAALTAAHDVGRAINPTLVEGQIEGGAAQGLGLALMEEFLPGRGENLHDYLIPSAGDMPKVHSILIEDASPVGPFGAKGIGEQALIPTAPAIFNAIFDATGARIRRAPATPDRVRAAILATRLRVMGKEGG</sequence>
<dbReference type="Gene3D" id="3.30.365.10">
    <property type="entry name" value="Aldehyde oxidase/xanthine dehydrogenase, molybdopterin binding domain"/>
    <property type="match status" value="4"/>
</dbReference>
<dbReference type="SUPFAM" id="SSF47741">
    <property type="entry name" value="CO dehydrogenase ISP C-domain like"/>
    <property type="match status" value="1"/>
</dbReference>
<dbReference type="InterPro" id="IPR016208">
    <property type="entry name" value="Ald_Oxase/xanthine_DH-like"/>
</dbReference>
<dbReference type="InterPro" id="IPR002888">
    <property type="entry name" value="2Fe-2S-bd"/>
</dbReference>
<dbReference type="CDD" id="cd00207">
    <property type="entry name" value="fer2"/>
    <property type="match status" value="1"/>
</dbReference>
<feature type="domain" description="2Fe-2S ferredoxin-type" evidence="5">
    <location>
        <begin position="6"/>
        <end position="82"/>
    </location>
</feature>
<dbReference type="Pfam" id="PF01799">
    <property type="entry name" value="Fer2_2"/>
    <property type="match status" value="1"/>
</dbReference>
<dbReference type="InterPro" id="IPR046867">
    <property type="entry name" value="AldOxase/xan_DH_MoCoBD2"/>
</dbReference>
<dbReference type="RefSeq" id="WP_151178338.1">
    <property type="nucleotide sequence ID" value="NZ_CP042906.1"/>
</dbReference>
<evidence type="ECO:0000256" key="3">
    <source>
        <dbReference type="ARBA" id="ARBA00023002"/>
    </source>
</evidence>
<accession>A0A5J6MPZ2</accession>
<reference evidence="6 7" key="1">
    <citation type="submission" date="2019-08" db="EMBL/GenBank/DDBJ databases">
        <title>Hyperibacter terrae gen. nov., sp. nov. and Hyperibacter viscosus sp. nov., two new members in the family Rhodospirillaceae isolated from the rhizosphere of Hypericum perforatum.</title>
        <authorList>
            <person name="Noviana Z."/>
        </authorList>
    </citation>
    <scope>NUCLEOTIDE SEQUENCE [LARGE SCALE GENOMIC DNA]</scope>
    <source>
        <strain evidence="6 7">R5913</strain>
    </source>
</reference>
<dbReference type="Pfam" id="PF01315">
    <property type="entry name" value="Ald_Xan_dh_C"/>
    <property type="match status" value="1"/>
</dbReference>
<evidence type="ECO:0000256" key="2">
    <source>
        <dbReference type="ARBA" id="ARBA00022723"/>
    </source>
</evidence>
<dbReference type="PROSITE" id="PS00197">
    <property type="entry name" value="2FE2S_FER_1"/>
    <property type="match status" value="1"/>
</dbReference>
<dbReference type="OrthoDB" id="8428274at2"/>
<dbReference type="Pfam" id="PF00111">
    <property type="entry name" value="Fer2"/>
    <property type="match status" value="1"/>
</dbReference>
<dbReference type="PANTHER" id="PTHR11908:SF157">
    <property type="entry name" value="XANTHINE DEHYDROGENASE SUBUNIT D-RELATED"/>
    <property type="match status" value="1"/>
</dbReference>
<dbReference type="KEGG" id="htq:FRZ44_34540"/>
<dbReference type="GO" id="GO:0005506">
    <property type="term" value="F:iron ion binding"/>
    <property type="evidence" value="ECO:0007669"/>
    <property type="project" value="InterPro"/>
</dbReference>
<keyword evidence="3" id="KW-0560">Oxidoreductase</keyword>
<dbReference type="Gene3D" id="1.10.150.120">
    <property type="entry name" value="[2Fe-2S]-binding domain"/>
    <property type="match status" value="1"/>
</dbReference>
<gene>
    <name evidence="6" type="ORF">FRZ44_34540</name>
</gene>
<keyword evidence="4" id="KW-0408">Iron</keyword>
<dbReference type="PROSITE" id="PS51085">
    <property type="entry name" value="2FE2S_FER_2"/>
    <property type="match status" value="1"/>
</dbReference>
<dbReference type="Pfam" id="PF20256">
    <property type="entry name" value="MoCoBD_2"/>
    <property type="match status" value="1"/>
</dbReference>
<comment type="similarity">
    <text evidence="1">Belongs to the xanthine dehydrogenase family.</text>
</comment>
<keyword evidence="7" id="KW-1185">Reference proteome</keyword>